<feature type="transmembrane region" description="Helical" evidence="1">
    <location>
        <begin position="112"/>
        <end position="134"/>
    </location>
</feature>
<evidence type="ECO:0000256" key="2">
    <source>
        <dbReference type="SAM" id="SignalP"/>
    </source>
</evidence>
<proteinExistence type="predicted"/>
<keyword evidence="2" id="KW-0732">Signal</keyword>
<accession>A0A8X6PHY5</accession>
<sequence>MRCLFLLFLISTVLLIPLILIQIFEHLSYPKSCICSCPHFNRSIPEITTTVIYKGIKNFGHSCLCEDFLIPQLKFSLPLLDVHKACESCRCEIYGRPHCDKDGMNTKPSSTIILITICLFTGLLIFVRIFILIFEDTSVRSNRRIQDGLISENTTFDQNDTNSENATISKNTSHLVKPIIIISRKS</sequence>
<dbReference type="EMBL" id="BMAW01115173">
    <property type="protein sequence ID" value="GFT65180.1"/>
    <property type="molecule type" value="Genomic_DNA"/>
</dbReference>
<dbReference type="AlphaFoldDB" id="A0A8X6PHY5"/>
<feature type="signal peptide" evidence="2">
    <location>
        <begin position="1"/>
        <end position="15"/>
    </location>
</feature>
<gene>
    <name evidence="3" type="ORF">NPIL_152481</name>
</gene>
<reference evidence="3" key="1">
    <citation type="submission" date="2020-08" db="EMBL/GenBank/DDBJ databases">
        <title>Multicomponent nature underlies the extraordinary mechanical properties of spider dragline silk.</title>
        <authorList>
            <person name="Kono N."/>
            <person name="Nakamura H."/>
            <person name="Mori M."/>
            <person name="Yoshida Y."/>
            <person name="Ohtoshi R."/>
            <person name="Malay A.D."/>
            <person name="Moran D.A.P."/>
            <person name="Tomita M."/>
            <person name="Numata K."/>
            <person name="Arakawa K."/>
        </authorList>
    </citation>
    <scope>NUCLEOTIDE SEQUENCE</scope>
</reference>
<dbReference type="Proteomes" id="UP000887013">
    <property type="component" value="Unassembled WGS sequence"/>
</dbReference>
<evidence type="ECO:0000313" key="3">
    <source>
        <dbReference type="EMBL" id="GFT65180.1"/>
    </source>
</evidence>
<keyword evidence="1" id="KW-0472">Membrane</keyword>
<organism evidence="3 4">
    <name type="scientific">Nephila pilipes</name>
    <name type="common">Giant wood spider</name>
    <name type="synonym">Nephila maculata</name>
    <dbReference type="NCBI Taxonomy" id="299642"/>
    <lineage>
        <taxon>Eukaryota</taxon>
        <taxon>Metazoa</taxon>
        <taxon>Ecdysozoa</taxon>
        <taxon>Arthropoda</taxon>
        <taxon>Chelicerata</taxon>
        <taxon>Arachnida</taxon>
        <taxon>Araneae</taxon>
        <taxon>Araneomorphae</taxon>
        <taxon>Entelegynae</taxon>
        <taxon>Araneoidea</taxon>
        <taxon>Nephilidae</taxon>
        <taxon>Nephila</taxon>
    </lineage>
</organism>
<keyword evidence="4" id="KW-1185">Reference proteome</keyword>
<protein>
    <submittedName>
        <fullName evidence="3">Uncharacterized protein</fullName>
    </submittedName>
</protein>
<name>A0A8X6PHY5_NEPPI</name>
<comment type="caution">
    <text evidence="3">The sequence shown here is derived from an EMBL/GenBank/DDBJ whole genome shotgun (WGS) entry which is preliminary data.</text>
</comment>
<keyword evidence="1" id="KW-1133">Transmembrane helix</keyword>
<evidence type="ECO:0000256" key="1">
    <source>
        <dbReference type="SAM" id="Phobius"/>
    </source>
</evidence>
<feature type="chain" id="PRO_5036486546" evidence="2">
    <location>
        <begin position="16"/>
        <end position="186"/>
    </location>
</feature>
<evidence type="ECO:0000313" key="4">
    <source>
        <dbReference type="Proteomes" id="UP000887013"/>
    </source>
</evidence>
<keyword evidence="1" id="KW-0812">Transmembrane</keyword>